<name>A0A075V424_9PSEU</name>
<dbReference type="Proteomes" id="UP000028492">
    <property type="component" value="Chromosome"/>
</dbReference>
<dbReference type="HOGENOM" id="CLU_146218_1_0_11"/>
<reference evidence="1 2" key="1">
    <citation type="journal article" date="2014" name="J. Biotechnol.">
        <title>Complete genome sequence of the actinobacterium Amycolatopsis japonica MG417-CF17(T) (=DSM 44213T) producing (S,S)-N,N'-ethylenediaminedisuccinic acid.</title>
        <authorList>
            <person name="Stegmann E."/>
            <person name="Albersmeier A."/>
            <person name="Spohn M."/>
            <person name="Gert H."/>
            <person name="Weber T."/>
            <person name="Wohlleben W."/>
            <person name="Kalinowski J."/>
            <person name="Ruckert C."/>
        </authorList>
    </citation>
    <scope>NUCLEOTIDE SEQUENCE [LARGE SCALE GENOMIC DNA]</scope>
    <source>
        <strain evidence="2">MG417-CF17 (DSM 44213)</strain>
    </source>
</reference>
<organism evidence="1 2">
    <name type="scientific">Amycolatopsis japonica</name>
    <dbReference type="NCBI Taxonomy" id="208439"/>
    <lineage>
        <taxon>Bacteria</taxon>
        <taxon>Bacillati</taxon>
        <taxon>Actinomycetota</taxon>
        <taxon>Actinomycetes</taxon>
        <taxon>Pseudonocardiales</taxon>
        <taxon>Pseudonocardiaceae</taxon>
        <taxon>Amycolatopsis</taxon>
        <taxon>Amycolatopsis japonica group</taxon>
    </lineage>
</organism>
<proteinExistence type="predicted"/>
<dbReference type="STRING" id="208439.AJAP_23570"/>
<sequence>MINYDGKRFRKVSTDPDAPVTLYRQKDDLVWAELTGGGVRLGSLTGKCGEDGTIDMAYTMVLASGQVISGHSTNTPEFLPDGRIRLNEVWERYGNPGSRGTSAIEEVAE</sequence>
<dbReference type="KEGG" id="aja:AJAP_23570"/>
<dbReference type="InterPro" id="IPR058595">
    <property type="entry name" value="Avidin-like"/>
</dbReference>
<gene>
    <name evidence="1" type="ORF">AJAP_23570</name>
</gene>
<dbReference type="EMBL" id="CP008953">
    <property type="protein sequence ID" value="AIG77565.1"/>
    <property type="molecule type" value="Genomic_DNA"/>
</dbReference>
<protein>
    <submittedName>
        <fullName evidence="1">Uncharacterized protein</fullName>
    </submittedName>
</protein>
<dbReference type="RefSeq" id="WP_037344313.1">
    <property type="nucleotide sequence ID" value="NZ_CP008953.1"/>
</dbReference>
<evidence type="ECO:0000313" key="1">
    <source>
        <dbReference type="EMBL" id="AIG77565.1"/>
    </source>
</evidence>
<dbReference type="Pfam" id="PF26421">
    <property type="entry name" value="Avidin_like"/>
    <property type="match status" value="1"/>
</dbReference>
<accession>A0A075V424</accession>
<evidence type="ECO:0000313" key="2">
    <source>
        <dbReference type="Proteomes" id="UP000028492"/>
    </source>
</evidence>
<dbReference type="AlphaFoldDB" id="A0A075V424"/>
<dbReference type="eggNOG" id="COG0590">
    <property type="taxonomic scope" value="Bacteria"/>
</dbReference>
<keyword evidence="2" id="KW-1185">Reference proteome</keyword>